<feature type="domain" description="Pyridoxamine 5'-phosphate oxidase N-terminal" evidence="1">
    <location>
        <begin position="10"/>
        <end position="146"/>
    </location>
</feature>
<evidence type="ECO:0000259" key="1">
    <source>
        <dbReference type="Pfam" id="PF01243"/>
    </source>
</evidence>
<keyword evidence="3" id="KW-1185">Reference proteome</keyword>
<dbReference type="RefSeq" id="WP_132085192.1">
    <property type="nucleotide sequence ID" value="NZ_SLUK01000013.1"/>
</dbReference>
<dbReference type="Pfam" id="PF01243">
    <property type="entry name" value="PNPOx_N"/>
    <property type="match status" value="1"/>
</dbReference>
<dbReference type="AlphaFoldDB" id="A0A9X8UH08"/>
<dbReference type="Gene3D" id="2.30.110.10">
    <property type="entry name" value="Electron Transport, Fmn-binding Protein, Chain A"/>
    <property type="match status" value="1"/>
</dbReference>
<dbReference type="PANTHER" id="PTHR34071">
    <property type="entry name" value="5-NITROIMIDAZOLE ANTIBIOTICS RESISTANCE PROTEIN, NIMA-FAMILY-RELATED PROTEIN-RELATED"/>
    <property type="match status" value="1"/>
</dbReference>
<dbReference type="InterPro" id="IPR011576">
    <property type="entry name" value="Pyridox_Oxase_N"/>
</dbReference>
<gene>
    <name evidence="2" type="ORF">EDD78_11373</name>
</gene>
<accession>A0A9X8UH08</accession>
<dbReference type="PANTHER" id="PTHR34071:SF2">
    <property type="entry name" value="FLAVIN-NUCLEOTIDE-BINDING PROTEIN"/>
    <property type="match status" value="1"/>
</dbReference>
<dbReference type="SUPFAM" id="SSF50475">
    <property type="entry name" value="FMN-binding split barrel"/>
    <property type="match status" value="1"/>
</dbReference>
<sequence length="155" mass="17270">MRRRDRALPEDEAQKILQECEYASLCTVGADGAPYSVPVSPVLLQGAVYFHCAKQGQKLDNIARDPRVSLCCVGKTRLLPEEFSTLFESAVVTGRASMVEDEAQKVEVLRAICQKYAASNMHNFEREVARSLHRTGICKIEIESVTGKAKRTPRE</sequence>
<organism evidence="2 3">
    <name type="scientific">Harryflintia acetispora</name>
    <dbReference type="NCBI Taxonomy" id="1849041"/>
    <lineage>
        <taxon>Bacteria</taxon>
        <taxon>Bacillati</taxon>
        <taxon>Bacillota</taxon>
        <taxon>Clostridia</taxon>
        <taxon>Eubacteriales</taxon>
        <taxon>Oscillospiraceae</taxon>
        <taxon>Harryflintia</taxon>
    </lineage>
</organism>
<dbReference type="EMBL" id="SLUK01000013">
    <property type="protein sequence ID" value="TCL41599.1"/>
    <property type="molecule type" value="Genomic_DNA"/>
</dbReference>
<dbReference type="Proteomes" id="UP000294682">
    <property type="component" value="Unassembled WGS sequence"/>
</dbReference>
<dbReference type="InterPro" id="IPR012349">
    <property type="entry name" value="Split_barrel_FMN-bd"/>
</dbReference>
<reference evidence="2 3" key="1">
    <citation type="submission" date="2019-03" db="EMBL/GenBank/DDBJ databases">
        <title>Genomic Encyclopedia of Type Strains, Phase IV (KMG-IV): sequencing the most valuable type-strain genomes for metagenomic binning, comparative biology and taxonomic classification.</title>
        <authorList>
            <person name="Goeker M."/>
        </authorList>
    </citation>
    <scope>NUCLEOTIDE SEQUENCE [LARGE SCALE GENOMIC DNA]</scope>
    <source>
        <strain evidence="2 3">DSM 100433</strain>
    </source>
</reference>
<evidence type="ECO:0000313" key="2">
    <source>
        <dbReference type="EMBL" id="TCL41599.1"/>
    </source>
</evidence>
<protein>
    <recommendedName>
        <fullName evidence="1">Pyridoxamine 5'-phosphate oxidase N-terminal domain-containing protein</fullName>
    </recommendedName>
</protein>
<name>A0A9X8UH08_9FIRM</name>
<evidence type="ECO:0000313" key="3">
    <source>
        <dbReference type="Proteomes" id="UP000294682"/>
    </source>
</evidence>
<proteinExistence type="predicted"/>
<comment type="caution">
    <text evidence="2">The sequence shown here is derived from an EMBL/GenBank/DDBJ whole genome shotgun (WGS) entry which is preliminary data.</text>
</comment>